<keyword evidence="7 11" id="KW-0663">Pyridoxal phosphate</keyword>
<comment type="caution">
    <text evidence="13">The sequence shown here is derived from an EMBL/GenBank/DDBJ whole genome shotgun (WGS) entry which is preliminary data.</text>
</comment>
<dbReference type="InterPro" id="IPR049704">
    <property type="entry name" value="Aminotrans_3_PPA_site"/>
</dbReference>
<dbReference type="Gene3D" id="3.40.640.10">
    <property type="entry name" value="Type I PLP-dependent aspartate aminotransferase-like (Major domain)"/>
    <property type="match status" value="1"/>
</dbReference>
<dbReference type="OrthoDB" id="10260828at2759"/>
<evidence type="ECO:0000256" key="10">
    <source>
        <dbReference type="ARBA" id="ARBA00048021"/>
    </source>
</evidence>
<name>A0A642V107_9ASCO</name>
<dbReference type="Gene3D" id="3.90.1150.10">
    <property type="entry name" value="Aspartate Aminotransferase, domain 1"/>
    <property type="match status" value="1"/>
</dbReference>
<dbReference type="EC" id="2.6.1.19" evidence="3"/>
<dbReference type="PANTHER" id="PTHR43206">
    <property type="entry name" value="AMINOTRANSFERASE"/>
    <property type="match status" value="1"/>
</dbReference>
<dbReference type="PANTHER" id="PTHR43206:SF1">
    <property type="entry name" value="4-AMINOBUTYRATE AMINOTRANSFERASE, MITOCHONDRIAL"/>
    <property type="match status" value="1"/>
</dbReference>
<comment type="catalytic activity">
    <reaction evidence="10">
        <text>4-aminobutanoate + 2-oxoglutarate = succinate semialdehyde + L-glutamate</text>
        <dbReference type="Rhea" id="RHEA:23352"/>
        <dbReference type="ChEBI" id="CHEBI:16810"/>
        <dbReference type="ChEBI" id="CHEBI:29985"/>
        <dbReference type="ChEBI" id="CHEBI:57706"/>
        <dbReference type="ChEBI" id="CHEBI:59888"/>
        <dbReference type="EC" id="2.6.1.19"/>
    </reaction>
</comment>
<sequence length="321" mass="36398">MHHQGKLRGHDKPFSKEELESTMRNQSPGSPDLAILSFDTSFHGRTFGALSCTRSKAIHKIDIPAFNWPRAPFPQLKYPLEDNVEANKAEEARCLYEFENVLKTWHTPIAAIIVEPIQAEGGDNHASAEFFRGVREITKRHDVLMIVDEVQTGVGATGKFWAHEHWDLPTPPDMVTFSKKAQTAGYYFGNPELRPRLPFRQFNTWCGDPSKLVLAKKIYQEIADKNLVQRTAETGNYLMSELHKLSEKYPTQFQNIRGQGTFVAWDAATPADRDSFLVKMRQNGVNMGGCGTQTARLRPMLVFEKPHVDTMVDVIKKVIDN</sequence>
<dbReference type="CDD" id="cd00610">
    <property type="entry name" value="OAT_like"/>
    <property type="match status" value="1"/>
</dbReference>
<evidence type="ECO:0000256" key="7">
    <source>
        <dbReference type="ARBA" id="ARBA00022898"/>
    </source>
</evidence>
<feature type="region of interest" description="Disordered" evidence="12">
    <location>
        <begin position="1"/>
        <end position="31"/>
    </location>
</feature>
<dbReference type="Proteomes" id="UP000761534">
    <property type="component" value="Unassembled WGS sequence"/>
</dbReference>
<dbReference type="InterPro" id="IPR015424">
    <property type="entry name" value="PyrdxlP-dep_Trfase"/>
</dbReference>
<dbReference type="GO" id="GO:0034386">
    <property type="term" value="F:4-aminobutyrate:2-oxoglutarate transaminase activity"/>
    <property type="evidence" value="ECO:0007669"/>
    <property type="project" value="UniProtKB-EC"/>
</dbReference>
<dbReference type="InterPro" id="IPR015421">
    <property type="entry name" value="PyrdxlP-dep_Trfase_major"/>
</dbReference>
<dbReference type="GO" id="GO:0005739">
    <property type="term" value="C:mitochondrion"/>
    <property type="evidence" value="ECO:0007669"/>
    <property type="project" value="TreeGrafter"/>
</dbReference>
<evidence type="ECO:0000256" key="5">
    <source>
        <dbReference type="ARBA" id="ARBA00022576"/>
    </source>
</evidence>
<dbReference type="SUPFAM" id="SSF53383">
    <property type="entry name" value="PLP-dependent transferases"/>
    <property type="match status" value="1"/>
</dbReference>
<evidence type="ECO:0000256" key="2">
    <source>
        <dbReference type="ARBA" id="ARBA00008954"/>
    </source>
</evidence>
<evidence type="ECO:0000256" key="9">
    <source>
        <dbReference type="ARBA" id="ARBA00031787"/>
    </source>
</evidence>
<evidence type="ECO:0000256" key="12">
    <source>
        <dbReference type="SAM" id="MobiDB-lite"/>
    </source>
</evidence>
<organism evidence="13 14">
    <name type="scientific">Trichomonascus ciferrii</name>
    <dbReference type="NCBI Taxonomy" id="44093"/>
    <lineage>
        <taxon>Eukaryota</taxon>
        <taxon>Fungi</taxon>
        <taxon>Dikarya</taxon>
        <taxon>Ascomycota</taxon>
        <taxon>Saccharomycotina</taxon>
        <taxon>Dipodascomycetes</taxon>
        <taxon>Dipodascales</taxon>
        <taxon>Trichomonascaceae</taxon>
        <taxon>Trichomonascus</taxon>
        <taxon>Trichomonascus ciferrii complex</taxon>
    </lineage>
</organism>
<dbReference type="PROSITE" id="PS00600">
    <property type="entry name" value="AA_TRANSFER_CLASS_3"/>
    <property type="match status" value="1"/>
</dbReference>
<evidence type="ECO:0000256" key="3">
    <source>
        <dbReference type="ARBA" id="ARBA00012912"/>
    </source>
</evidence>
<keyword evidence="5" id="KW-0032">Aminotransferase</keyword>
<keyword evidence="14" id="KW-1185">Reference proteome</keyword>
<evidence type="ECO:0000256" key="1">
    <source>
        <dbReference type="ARBA" id="ARBA00001933"/>
    </source>
</evidence>
<gene>
    <name evidence="13" type="ORF">TRICI_004366</name>
</gene>
<dbReference type="Pfam" id="PF00202">
    <property type="entry name" value="Aminotran_3"/>
    <property type="match status" value="1"/>
</dbReference>
<dbReference type="GO" id="GO:0009450">
    <property type="term" value="P:gamma-aminobutyric acid catabolic process"/>
    <property type="evidence" value="ECO:0007669"/>
    <property type="project" value="TreeGrafter"/>
</dbReference>
<accession>A0A642V107</accession>
<evidence type="ECO:0000256" key="8">
    <source>
        <dbReference type="ARBA" id="ARBA00030204"/>
    </source>
</evidence>
<evidence type="ECO:0000256" key="11">
    <source>
        <dbReference type="RuleBase" id="RU003560"/>
    </source>
</evidence>
<dbReference type="GO" id="GO:0030170">
    <property type="term" value="F:pyridoxal phosphate binding"/>
    <property type="evidence" value="ECO:0007669"/>
    <property type="project" value="InterPro"/>
</dbReference>
<protein>
    <recommendedName>
        <fullName evidence="4">4-aminobutyrate aminotransferase</fullName>
        <ecNumber evidence="3">2.6.1.19</ecNumber>
    </recommendedName>
    <alternativeName>
        <fullName evidence="9">GABA aminotransferase</fullName>
    </alternativeName>
    <alternativeName>
        <fullName evidence="8">Gamma-amino-N-butyrate transaminase</fullName>
    </alternativeName>
</protein>
<evidence type="ECO:0000256" key="6">
    <source>
        <dbReference type="ARBA" id="ARBA00022679"/>
    </source>
</evidence>
<dbReference type="InterPro" id="IPR015422">
    <property type="entry name" value="PyrdxlP-dep_Trfase_small"/>
</dbReference>
<evidence type="ECO:0000313" key="13">
    <source>
        <dbReference type="EMBL" id="KAA8909717.1"/>
    </source>
</evidence>
<proteinExistence type="inferred from homology"/>
<evidence type="ECO:0000313" key="14">
    <source>
        <dbReference type="Proteomes" id="UP000761534"/>
    </source>
</evidence>
<comment type="similarity">
    <text evidence="2 11">Belongs to the class-III pyridoxal-phosphate-dependent aminotransferase family.</text>
</comment>
<dbReference type="EMBL" id="SWFS01000334">
    <property type="protein sequence ID" value="KAA8909717.1"/>
    <property type="molecule type" value="Genomic_DNA"/>
</dbReference>
<dbReference type="InterPro" id="IPR005814">
    <property type="entry name" value="Aminotrans_3"/>
</dbReference>
<reference evidence="13" key="1">
    <citation type="journal article" date="2019" name="G3 (Bethesda)">
        <title>Genome Assemblies of Two Rare Opportunistic Yeast Pathogens: Diutina rugosa (syn. Candida rugosa) and Trichomonascus ciferrii (syn. Candida ciferrii).</title>
        <authorList>
            <person name="Mixao V."/>
            <person name="Saus E."/>
            <person name="Hansen A.P."/>
            <person name="Lass-Florl C."/>
            <person name="Gabaldon T."/>
        </authorList>
    </citation>
    <scope>NUCLEOTIDE SEQUENCE</scope>
    <source>
        <strain evidence="13">CBS 4856</strain>
    </source>
</reference>
<keyword evidence="6" id="KW-0808">Transferase</keyword>
<dbReference type="AlphaFoldDB" id="A0A642V107"/>
<dbReference type="FunFam" id="3.40.640.10:FF:000073">
    <property type="entry name" value="Probable 4-aminobutyrate aminotransferase"/>
    <property type="match status" value="1"/>
</dbReference>
<feature type="compositionally biased region" description="Basic and acidic residues" evidence="12">
    <location>
        <begin position="8"/>
        <end position="21"/>
    </location>
</feature>
<comment type="cofactor">
    <cofactor evidence="1">
        <name>pyridoxal 5'-phosphate</name>
        <dbReference type="ChEBI" id="CHEBI:597326"/>
    </cofactor>
</comment>
<evidence type="ECO:0000256" key="4">
    <source>
        <dbReference type="ARBA" id="ARBA00018543"/>
    </source>
</evidence>
<dbReference type="VEuPathDB" id="FungiDB:TRICI_004366"/>